<evidence type="ECO:0000259" key="3">
    <source>
        <dbReference type="Pfam" id="PF26571"/>
    </source>
</evidence>
<sequence length="504" mass="53275">AWRPGPVRDHLHRLMRTAARRTAALAVALVLGVGAAALPAAAAEQQPAGAPPASAAPPQQPQGTGEPASAPLPVGALATTPAGLPAVSTYTGPPEPFARYVAQVSCDPVLRPGVSALREHLRSTYGGSLGPTTRSCDNGRTEHSDGRAYDWMLDITKPADRAKAEDFLAWLVGPDAQGEVSGNARRLGIMYVIWDRRIWGSYNQQWKTYSGSSPHRDHIHLSLSWDGAMKRTSFWRGQTLSGFDYGPCQVYVGEAVPRYAARNPAPCAAPVPRPTPSTTPAVTGGTPLTGDWDGDGRDEPGWFRDGRVSLRLPGGEVRRYSFGRAGDVPVVGDWDGDGVDSVGVFRAGQWFLRDAHSSGTHDVTFRYGGPGDVPVVGAWTGRRLGVGVVASHGTRWLLAEGLGGPVRAQMVWGRAGDQPFVGDWDGDGSDTPGLRRGKDRFLLPVWRNVPAGPVVVGRAGMVALAGDFDGDGADSLGVVLGRSTFAWRDDVRSGPATGSTVFGG</sequence>
<keyword evidence="5" id="KW-1185">Reference proteome</keyword>
<dbReference type="Proteomes" id="UP001387100">
    <property type="component" value="Unassembled WGS sequence"/>
</dbReference>
<accession>A0ABU8RNB9</accession>
<protein>
    <recommendedName>
        <fullName evidence="3">ARB-07466-like C-terminal domain-containing protein</fullName>
    </recommendedName>
</protein>
<feature type="region of interest" description="Disordered" evidence="1">
    <location>
        <begin position="47"/>
        <end position="77"/>
    </location>
</feature>
<proteinExistence type="predicted"/>
<dbReference type="InterPro" id="IPR028994">
    <property type="entry name" value="Integrin_alpha_N"/>
</dbReference>
<dbReference type="InterPro" id="IPR058593">
    <property type="entry name" value="ARB_07466-like_C"/>
</dbReference>
<evidence type="ECO:0000313" key="4">
    <source>
        <dbReference type="EMBL" id="MEJ5946597.1"/>
    </source>
</evidence>
<gene>
    <name evidence="4" type="ORF">WDZ17_14965</name>
</gene>
<organism evidence="4 5">
    <name type="scientific">Pseudokineococcus basanitobsidens</name>
    <dbReference type="NCBI Taxonomy" id="1926649"/>
    <lineage>
        <taxon>Bacteria</taxon>
        <taxon>Bacillati</taxon>
        <taxon>Actinomycetota</taxon>
        <taxon>Actinomycetes</taxon>
        <taxon>Kineosporiales</taxon>
        <taxon>Kineosporiaceae</taxon>
        <taxon>Pseudokineococcus</taxon>
    </lineage>
</organism>
<feature type="chain" id="PRO_5045413053" description="ARB-07466-like C-terminal domain-containing protein" evidence="2">
    <location>
        <begin position="43"/>
        <end position="504"/>
    </location>
</feature>
<keyword evidence="2" id="KW-0732">Signal</keyword>
<comment type="caution">
    <text evidence="4">The sequence shown here is derived from an EMBL/GenBank/DDBJ whole genome shotgun (WGS) entry which is preliminary data.</text>
</comment>
<feature type="signal peptide" evidence="2">
    <location>
        <begin position="1"/>
        <end position="42"/>
    </location>
</feature>
<evidence type="ECO:0000313" key="5">
    <source>
        <dbReference type="Proteomes" id="UP001387100"/>
    </source>
</evidence>
<name>A0ABU8RNB9_9ACTN</name>
<reference evidence="4 5" key="1">
    <citation type="journal article" date="2017" name="Int. J. Syst. Evol. Microbiol.">
        <title>Pseudokineococcus basanitobsidens sp. nov., isolated from volcanic rock.</title>
        <authorList>
            <person name="Lee D.W."/>
            <person name="Park M.Y."/>
            <person name="Kim J.J."/>
            <person name="Kim B.S."/>
        </authorList>
    </citation>
    <scope>NUCLEOTIDE SEQUENCE [LARGE SCALE GENOMIC DNA]</scope>
    <source>
        <strain evidence="4 5">DSM 103726</strain>
    </source>
</reference>
<feature type="region of interest" description="Disordered" evidence="1">
    <location>
        <begin position="270"/>
        <end position="298"/>
    </location>
</feature>
<dbReference type="EMBL" id="JBBIAA010000027">
    <property type="protein sequence ID" value="MEJ5946597.1"/>
    <property type="molecule type" value="Genomic_DNA"/>
</dbReference>
<dbReference type="SUPFAM" id="SSF69318">
    <property type="entry name" value="Integrin alpha N-terminal domain"/>
    <property type="match status" value="1"/>
</dbReference>
<feature type="non-terminal residue" evidence="4">
    <location>
        <position position="1"/>
    </location>
</feature>
<dbReference type="Pfam" id="PF26571">
    <property type="entry name" value="VldE"/>
    <property type="match status" value="1"/>
</dbReference>
<feature type="domain" description="ARB-07466-like C-terminal" evidence="3">
    <location>
        <begin position="110"/>
        <end position="219"/>
    </location>
</feature>
<evidence type="ECO:0000256" key="1">
    <source>
        <dbReference type="SAM" id="MobiDB-lite"/>
    </source>
</evidence>
<evidence type="ECO:0000256" key="2">
    <source>
        <dbReference type="SAM" id="SignalP"/>
    </source>
</evidence>